<dbReference type="Gene3D" id="3.40.190.10">
    <property type="entry name" value="Periplasmic binding protein-like II"/>
    <property type="match status" value="2"/>
</dbReference>
<feature type="region of interest" description="Disordered" evidence="2">
    <location>
        <begin position="26"/>
        <end position="49"/>
    </location>
</feature>
<feature type="compositionally biased region" description="Low complexity" evidence="2">
    <location>
        <begin position="27"/>
        <end position="39"/>
    </location>
</feature>
<evidence type="ECO:0000256" key="3">
    <source>
        <dbReference type="SAM" id="SignalP"/>
    </source>
</evidence>
<dbReference type="PANTHER" id="PTHR35936:SF19">
    <property type="entry name" value="AMINO-ACID-BINDING PROTEIN YXEM-RELATED"/>
    <property type="match status" value="1"/>
</dbReference>
<protein>
    <submittedName>
        <fullName evidence="5">ABC transporter substrate-binding protein</fullName>
    </submittedName>
</protein>
<dbReference type="Proteomes" id="UP000261811">
    <property type="component" value="Unassembled WGS sequence"/>
</dbReference>
<evidence type="ECO:0000256" key="2">
    <source>
        <dbReference type="SAM" id="MobiDB-lite"/>
    </source>
</evidence>
<dbReference type="SMART" id="SM00062">
    <property type="entry name" value="PBPb"/>
    <property type="match status" value="1"/>
</dbReference>
<comment type="caution">
    <text evidence="5">The sequence shown here is derived from an EMBL/GenBank/DDBJ whole genome shotgun (WGS) entry which is preliminary data.</text>
</comment>
<dbReference type="InterPro" id="IPR001638">
    <property type="entry name" value="Solute-binding_3/MltF_N"/>
</dbReference>
<reference evidence="5 6" key="1">
    <citation type="submission" date="2018-08" db="EMBL/GenBank/DDBJ databases">
        <title>Actinomadura jelena sp. nov., a novel Actinomycete isolated from soil in Chad.</title>
        <authorList>
            <person name="Shi L."/>
        </authorList>
    </citation>
    <scope>NUCLEOTIDE SEQUENCE [LARGE SCALE GENOMIC DNA]</scope>
    <source>
        <strain evidence="5 6">NEAU-G17</strain>
    </source>
</reference>
<dbReference type="AlphaFoldDB" id="A0A372JIH8"/>
<organism evidence="5 6">
    <name type="scientific">Actinomadura logoneensis</name>
    <dbReference type="NCBI Taxonomy" id="2293572"/>
    <lineage>
        <taxon>Bacteria</taxon>
        <taxon>Bacillati</taxon>
        <taxon>Actinomycetota</taxon>
        <taxon>Actinomycetes</taxon>
        <taxon>Streptosporangiales</taxon>
        <taxon>Thermomonosporaceae</taxon>
        <taxon>Actinomadura</taxon>
    </lineage>
</organism>
<feature type="signal peptide" evidence="3">
    <location>
        <begin position="1"/>
        <end position="19"/>
    </location>
</feature>
<dbReference type="CDD" id="cd01004">
    <property type="entry name" value="PBP2_MidA_like"/>
    <property type="match status" value="1"/>
</dbReference>
<evidence type="ECO:0000313" key="6">
    <source>
        <dbReference type="Proteomes" id="UP000261811"/>
    </source>
</evidence>
<sequence>MPRTSMFRVTAVIVSVAVAGLTGCAEPKAPSSPAAPSAGSRGGGSMITKSWGQKPVASVAALVPARFRNKPIANAIYNNFPPQEFLEGRTLVGIQPDIALALSEVMGVRLDNASVGSFDSLIPGVASGRYDMSSGDFGVTKERLGQVDFVTEFKIGTGFAVRKGSGITIGRATDLCGRSVGVQAGSYFIDQINAAQAQCASAGRGPIKLQTYPDDGARILAVSNGRVQVTATTQDALEYTIKSRNVPLDLQSFVYQPLEQAIVIPDGSDLGPAVEAAMKEIIRNGTYAKIIGKWGAQSIAYQSPNDVRHLTRPEQAA</sequence>
<gene>
    <name evidence="5" type="ORF">DZF91_20425</name>
</gene>
<keyword evidence="6" id="KW-1185">Reference proteome</keyword>
<evidence type="ECO:0000313" key="5">
    <source>
        <dbReference type="EMBL" id="RFU39811.1"/>
    </source>
</evidence>
<feature type="chain" id="PRO_5038662304" evidence="3">
    <location>
        <begin position="20"/>
        <end position="317"/>
    </location>
</feature>
<evidence type="ECO:0000256" key="1">
    <source>
        <dbReference type="ARBA" id="ARBA00022729"/>
    </source>
</evidence>
<evidence type="ECO:0000259" key="4">
    <source>
        <dbReference type="SMART" id="SM00062"/>
    </source>
</evidence>
<dbReference type="PROSITE" id="PS51257">
    <property type="entry name" value="PROKAR_LIPOPROTEIN"/>
    <property type="match status" value="1"/>
</dbReference>
<name>A0A372JIH8_9ACTN</name>
<proteinExistence type="predicted"/>
<dbReference type="EMBL" id="QURH01000322">
    <property type="protein sequence ID" value="RFU39811.1"/>
    <property type="molecule type" value="Genomic_DNA"/>
</dbReference>
<dbReference type="SUPFAM" id="SSF53850">
    <property type="entry name" value="Periplasmic binding protein-like II"/>
    <property type="match status" value="1"/>
</dbReference>
<accession>A0A372JIH8</accession>
<dbReference type="PANTHER" id="PTHR35936">
    <property type="entry name" value="MEMBRANE-BOUND LYTIC MUREIN TRANSGLYCOSYLASE F"/>
    <property type="match status" value="1"/>
</dbReference>
<keyword evidence="1 3" id="KW-0732">Signal</keyword>
<dbReference type="Pfam" id="PF00497">
    <property type="entry name" value="SBP_bac_3"/>
    <property type="match status" value="1"/>
</dbReference>
<feature type="domain" description="Solute-binding protein family 3/N-terminal" evidence="4">
    <location>
        <begin position="71"/>
        <end position="298"/>
    </location>
</feature>